<evidence type="ECO:0000259" key="5">
    <source>
        <dbReference type="PROSITE" id="PS50931"/>
    </source>
</evidence>
<dbReference type="InterPro" id="IPR036388">
    <property type="entry name" value="WH-like_DNA-bd_sf"/>
</dbReference>
<evidence type="ECO:0000256" key="2">
    <source>
        <dbReference type="ARBA" id="ARBA00023015"/>
    </source>
</evidence>
<dbReference type="EMBL" id="CP010537">
    <property type="protein sequence ID" value="AJG22517.1"/>
    <property type="molecule type" value="Genomic_DNA"/>
</dbReference>
<dbReference type="Gene3D" id="3.40.190.290">
    <property type="match status" value="1"/>
</dbReference>
<dbReference type="InterPro" id="IPR000847">
    <property type="entry name" value="LysR_HTH_N"/>
</dbReference>
<dbReference type="InterPro" id="IPR058163">
    <property type="entry name" value="LysR-type_TF_proteobact-type"/>
</dbReference>
<reference evidence="6 7" key="1">
    <citation type="journal article" date="2015" name="Genome Announc.">
        <title>Complete Genome Sequence of Cupriavidus basilensis 4G11, Isolated from the Oak Ridge Field Research Center Site.</title>
        <authorList>
            <person name="Ray J."/>
            <person name="Waters R.J."/>
            <person name="Skerker J.M."/>
            <person name="Kuehl J.V."/>
            <person name="Price M.N."/>
            <person name="Huang J."/>
            <person name="Chakraborty R."/>
            <person name="Arkin A.P."/>
            <person name="Deutschbauer A."/>
        </authorList>
    </citation>
    <scope>NUCLEOTIDE SEQUENCE [LARGE SCALE GENOMIC DNA]</scope>
    <source>
        <strain evidence="6">4G11</strain>
    </source>
</reference>
<keyword evidence="7" id="KW-1185">Reference proteome</keyword>
<dbReference type="PANTHER" id="PTHR30537:SF3">
    <property type="entry name" value="TRANSCRIPTIONAL REGULATORY PROTEIN"/>
    <property type="match status" value="1"/>
</dbReference>
<feature type="domain" description="HTH lysR-type" evidence="5">
    <location>
        <begin position="50"/>
        <end position="107"/>
    </location>
</feature>
<keyword evidence="4" id="KW-0804">Transcription</keyword>
<dbReference type="AlphaFoldDB" id="A0A0C4YAJ6"/>
<dbReference type="GO" id="GO:0043565">
    <property type="term" value="F:sequence-specific DNA binding"/>
    <property type="evidence" value="ECO:0007669"/>
    <property type="project" value="TreeGrafter"/>
</dbReference>
<dbReference type="GO" id="GO:0003700">
    <property type="term" value="F:DNA-binding transcription factor activity"/>
    <property type="evidence" value="ECO:0007669"/>
    <property type="project" value="InterPro"/>
</dbReference>
<comment type="similarity">
    <text evidence="1">Belongs to the LysR transcriptional regulatory family.</text>
</comment>
<dbReference type="InterPro" id="IPR005119">
    <property type="entry name" value="LysR_subst-bd"/>
</dbReference>
<dbReference type="PRINTS" id="PR00039">
    <property type="entry name" value="HTHLYSR"/>
</dbReference>
<protein>
    <submittedName>
        <fullName evidence="6">Transcriptional regulator, LysR family</fullName>
    </submittedName>
</protein>
<dbReference type="PANTHER" id="PTHR30537">
    <property type="entry name" value="HTH-TYPE TRANSCRIPTIONAL REGULATOR"/>
    <property type="match status" value="1"/>
</dbReference>
<sequence length="353" mass="39423">MVSMDCRSRAPVTPGPSVGGILFQRFCIWYKINWKIGIQKCILKIAMNHFDWDNLRIFLAAARSQSASEASHTLKLSQSTISRRIQRLERDTGSKLFERSSLGLSLTSAGHRLLEHVEKLESTLSAVETSVFSDSLALTGEIRLGATEAFGTFFLAPHVGQFCARHPAIAVDVLPMPRSLNLSKREADASVAIDRPSANSFVTCKLSDYRLLPYATPAYLAEHPPIREVEDLQSHRWIDYVDDLIFSPQQFSLQKWLPSSKPFLRSTSVIAQAQAVKTGLGIAVLPCFLGSVTEGLVPILSDKVDVTRTFWLVAPPERREVARVKALWDYIREVAEVNRDFLLGRTATITWVP</sequence>
<evidence type="ECO:0000256" key="4">
    <source>
        <dbReference type="ARBA" id="ARBA00023163"/>
    </source>
</evidence>
<dbReference type="InterPro" id="IPR036390">
    <property type="entry name" value="WH_DNA-bd_sf"/>
</dbReference>
<dbReference type="FunFam" id="1.10.10.10:FF:000001">
    <property type="entry name" value="LysR family transcriptional regulator"/>
    <property type="match status" value="1"/>
</dbReference>
<keyword evidence="3" id="KW-0238">DNA-binding</keyword>
<evidence type="ECO:0000313" key="7">
    <source>
        <dbReference type="Proteomes" id="UP000031843"/>
    </source>
</evidence>
<keyword evidence="2" id="KW-0805">Transcription regulation</keyword>
<evidence type="ECO:0000313" key="6">
    <source>
        <dbReference type="EMBL" id="AJG22517.1"/>
    </source>
</evidence>
<name>A0A0C4YAJ6_9BURK</name>
<dbReference type="GO" id="GO:0006351">
    <property type="term" value="P:DNA-templated transcription"/>
    <property type="evidence" value="ECO:0007669"/>
    <property type="project" value="TreeGrafter"/>
</dbReference>
<dbReference type="Gene3D" id="1.10.10.10">
    <property type="entry name" value="Winged helix-like DNA-binding domain superfamily/Winged helix DNA-binding domain"/>
    <property type="match status" value="1"/>
</dbReference>
<dbReference type="STRING" id="68895.RR42_s0927"/>
<evidence type="ECO:0000256" key="1">
    <source>
        <dbReference type="ARBA" id="ARBA00009437"/>
    </source>
</evidence>
<evidence type="ECO:0000256" key="3">
    <source>
        <dbReference type="ARBA" id="ARBA00023125"/>
    </source>
</evidence>
<dbReference type="SUPFAM" id="SSF46785">
    <property type="entry name" value="Winged helix' DNA-binding domain"/>
    <property type="match status" value="1"/>
</dbReference>
<dbReference type="Pfam" id="PF00126">
    <property type="entry name" value="HTH_1"/>
    <property type="match status" value="1"/>
</dbReference>
<dbReference type="PROSITE" id="PS50931">
    <property type="entry name" value="HTH_LYSR"/>
    <property type="match status" value="1"/>
</dbReference>
<dbReference type="Pfam" id="PF03466">
    <property type="entry name" value="LysR_substrate"/>
    <property type="match status" value="1"/>
</dbReference>
<accession>A0A0C4YAJ6</accession>
<proteinExistence type="inferred from homology"/>
<gene>
    <name evidence="6" type="ORF">RR42_s0927</name>
</gene>
<dbReference type="KEGG" id="cbw:RR42_s0927"/>
<dbReference type="Proteomes" id="UP000031843">
    <property type="component" value="Chromosome secondary"/>
</dbReference>
<organism evidence="6 7">
    <name type="scientific">Cupriavidus basilensis</name>
    <dbReference type="NCBI Taxonomy" id="68895"/>
    <lineage>
        <taxon>Bacteria</taxon>
        <taxon>Pseudomonadati</taxon>
        <taxon>Pseudomonadota</taxon>
        <taxon>Betaproteobacteria</taxon>
        <taxon>Burkholderiales</taxon>
        <taxon>Burkholderiaceae</taxon>
        <taxon>Cupriavidus</taxon>
    </lineage>
</organism>
<dbReference type="SUPFAM" id="SSF53850">
    <property type="entry name" value="Periplasmic binding protein-like II"/>
    <property type="match status" value="1"/>
</dbReference>